<feature type="compositionally biased region" description="Low complexity" evidence="1">
    <location>
        <begin position="1"/>
        <end position="16"/>
    </location>
</feature>
<evidence type="ECO:0000256" key="1">
    <source>
        <dbReference type="SAM" id="MobiDB-lite"/>
    </source>
</evidence>
<name>A0ABD0PK95_CIRMR</name>
<feature type="region of interest" description="Disordered" evidence="1">
    <location>
        <begin position="94"/>
        <end position="118"/>
    </location>
</feature>
<feature type="compositionally biased region" description="Polar residues" evidence="1">
    <location>
        <begin position="97"/>
        <end position="113"/>
    </location>
</feature>
<proteinExistence type="predicted"/>
<feature type="non-terminal residue" evidence="2">
    <location>
        <position position="1"/>
    </location>
</feature>
<feature type="non-terminal residue" evidence="2">
    <location>
        <position position="134"/>
    </location>
</feature>
<comment type="caution">
    <text evidence="2">The sequence shown here is derived from an EMBL/GenBank/DDBJ whole genome shotgun (WGS) entry which is preliminary data.</text>
</comment>
<evidence type="ECO:0000313" key="2">
    <source>
        <dbReference type="EMBL" id="KAL0174452.1"/>
    </source>
</evidence>
<dbReference type="Proteomes" id="UP001529510">
    <property type="component" value="Unassembled WGS sequence"/>
</dbReference>
<reference evidence="2 3" key="1">
    <citation type="submission" date="2024-05" db="EMBL/GenBank/DDBJ databases">
        <title>Genome sequencing and assembly of Indian major carp, Cirrhinus mrigala (Hamilton, 1822).</title>
        <authorList>
            <person name="Mohindra V."/>
            <person name="Chowdhury L.M."/>
            <person name="Lal K."/>
            <person name="Jena J.K."/>
        </authorList>
    </citation>
    <scope>NUCLEOTIDE SEQUENCE [LARGE SCALE GENOMIC DNA]</scope>
    <source>
        <strain evidence="2">CM1030</strain>
        <tissue evidence="2">Blood</tissue>
    </source>
</reference>
<gene>
    <name evidence="2" type="ORF">M9458_030420</name>
</gene>
<feature type="region of interest" description="Disordered" evidence="1">
    <location>
        <begin position="1"/>
        <end position="76"/>
    </location>
</feature>
<evidence type="ECO:0000313" key="3">
    <source>
        <dbReference type="Proteomes" id="UP001529510"/>
    </source>
</evidence>
<dbReference type="AlphaFoldDB" id="A0ABD0PK95"/>
<dbReference type="EMBL" id="JAMKFB020000015">
    <property type="protein sequence ID" value="KAL0174452.1"/>
    <property type="molecule type" value="Genomic_DNA"/>
</dbReference>
<feature type="compositionally biased region" description="Polar residues" evidence="1">
    <location>
        <begin position="59"/>
        <end position="76"/>
    </location>
</feature>
<accession>A0ABD0PK95</accession>
<organism evidence="2 3">
    <name type="scientific">Cirrhinus mrigala</name>
    <name type="common">Mrigala</name>
    <dbReference type="NCBI Taxonomy" id="683832"/>
    <lineage>
        <taxon>Eukaryota</taxon>
        <taxon>Metazoa</taxon>
        <taxon>Chordata</taxon>
        <taxon>Craniata</taxon>
        <taxon>Vertebrata</taxon>
        <taxon>Euteleostomi</taxon>
        <taxon>Actinopterygii</taxon>
        <taxon>Neopterygii</taxon>
        <taxon>Teleostei</taxon>
        <taxon>Ostariophysi</taxon>
        <taxon>Cypriniformes</taxon>
        <taxon>Cyprinidae</taxon>
        <taxon>Labeoninae</taxon>
        <taxon>Labeonini</taxon>
        <taxon>Cirrhinus</taxon>
    </lineage>
</organism>
<keyword evidence="3" id="KW-1185">Reference proteome</keyword>
<protein>
    <submittedName>
        <fullName evidence="2">Uncharacterized protein</fullName>
    </submittedName>
</protein>
<sequence length="134" mass="14470">RVGSPLSKNSSPSSSPRNTGRKQGRLRLPQLGSRHRLCNSKENLEACSSSKESEIESEQGTVTDGENNMGSDANAQDTWSLDASSNDCDVIMVNGLGQDSSQSNGHSEVSTDLDTPHQRNDICLEPLYNLYAIS</sequence>